<feature type="chain" id="PRO_5003687017" evidence="4">
    <location>
        <begin position="26"/>
        <end position="335"/>
    </location>
</feature>
<dbReference type="InterPro" id="IPR018389">
    <property type="entry name" value="DctP_fam"/>
</dbReference>
<dbReference type="PANTHER" id="PTHR33376">
    <property type="match status" value="1"/>
</dbReference>
<gene>
    <name evidence="5" type="ordered locus">Anamo_1618</name>
</gene>
<dbReference type="eggNOG" id="COG1638">
    <property type="taxonomic scope" value="Bacteria"/>
</dbReference>
<name>I4BY56_ACEMN</name>
<sequence precursor="true">MSMKRFLVVAFAMLVGIMYATTGFAAQEYHWKIGHIRPPGTEIDNDVKWFVDKVKEETNGRISIDIYPASQLGDYTVVQERVSIGAVEMQIACIGTTVTKALQINTAPYLATNWEEAKKLYDHNGVVYKATTDLLANKENIYVIAGWPSYFGGIALVKSVPAPGDPSVQKKVKIRVPPIKSYELTAQSLGYIATPIPWAETFTAMQTGIVEGAIGAGAEGYYADFRDIIKYYLPVNDHLEMWYLYINKDLWNKLSDEDKNTLTKLGLQMEEKRWQQAPKSQLNNEKRLADYGITVVSFTQDELNAMAKKVRDEVWPVIKKDIGEETFNKVMKEVK</sequence>
<evidence type="ECO:0000256" key="1">
    <source>
        <dbReference type="ARBA" id="ARBA00009023"/>
    </source>
</evidence>
<comment type="similarity">
    <text evidence="1">Belongs to the bacterial solute-binding protein 7 family.</text>
</comment>
<keyword evidence="6" id="KW-1185">Reference proteome</keyword>
<dbReference type="HOGENOM" id="CLU_036176_1_2_0"/>
<dbReference type="PATRIC" id="fig|891968.3.peg.1613"/>
<dbReference type="GO" id="GO:0055085">
    <property type="term" value="P:transmembrane transport"/>
    <property type="evidence" value="ECO:0007669"/>
    <property type="project" value="InterPro"/>
</dbReference>
<keyword evidence="2" id="KW-0813">Transport</keyword>
<keyword evidence="3 4" id="KW-0732">Signal</keyword>
<organism evidence="5 6">
    <name type="scientific">Acetomicrobium mobile (strain ATCC BAA-54 / DSM 13181 / JCM 12221 / NGA)</name>
    <name type="common">Anaerobaculum mobile</name>
    <dbReference type="NCBI Taxonomy" id="891968"/>
    <lineage>
        <taxon>Bacteria</taxon>
        <taxon>Thermotogati</taxon>
        <taxon>Synergistota</taxon>
        <taxon>Synergistia</taxon>
        <taxon>Synergistales</taxon>
        <taxon>Acetomicrobiaceae</taxon>
        <taxon>Acetomicrobium</taxon>
    </lineage>
</organism>
<dbReference type="Proteomes" id="UP000006061">
    <property type="component" value="Chromosome"/>
</dbReference>
<reference evidence="6" key="1">
    <citation type="journal article" date="2013" name="Stand. Genomic Sci.">
        <title>Complete genome sequence of the moderate thermophile Anaerobaculum mobile type strain (NGA(T)).</title>
        <authorList>
            <person name="Mavromatis K."/>
            <person name="Stackebrandt E."/>
            <person name="Held B."/>
            <person name="Lapidus A."/>
            <person name="Nolan M."/>
            <person name="Lucas S."/>
            <person name="Hammon N."/>
            <person name="Deshpande S."/>
            <person name="Cheng J.F."/>
            <person name="Tapia R."/>
            <person name="Goodwin L.A."/>
            <person name="Pitluck S."/>
            <person name="Liolios K."/>
            <person name="Pagani I."/>
            <person name="Ivanova N."/>
            <person name="Mikhailova N."/>
            <person name="Huntemann M."/>
            <person name="Pati A."/>
            <person name="Chen A."/>
            <person name="Palaniappan K."/>
            <person name="Land M."/>
            <person name="Rohde M."/>
            <person name="Spring S."/>
            <person name="Goker M."/>
            <person name="Woyke T."/>
            <person name="Detter J.C."/>
            <person name="Bristow J."/>
            <person name="Eisen J.A."/>
            <person name="Markowitz V."/>
            <person name="Hugenholtz P."/>
            <person name="Klenk H.P."/>
            <person name="Kyrpides N.C."/>
        </authorList>
    </citation>
    <scope>NUCLEOTIDE SEQUENCE</scope>
    <source>
        <strain evidence="6">ATCC BAA-54 / DSM 13181 / NGA</strain>
    </source>
</reference>
<accession>I4BY56</accession>
<feature type="signal peptide" evidence="4">
    <location>
        <begin position="1"/>
        <end position="25"/>
    </location>
</feature>
<dbReference type="STRING" id="891968.Anamo_1618"/>
<dbReference type="NCBIfam" id="NF037995">
    <property type="entry name" value="TRAP_S1"/>
    <property type="match status" value="1"/>
</dbReference>
<protein>
    <submittedName>
        <fullName evidence="5">TRAP-type C4-dicarboxylate transport system, periplasmic component</fullName>
    </submittedName>
</protein>
<evidence type="ECO:0000256" key="2">
    <source>
        <dbReference type="ARBA" id="ARBA00022448"/>
    </source>
</evidence>
<dbReference type="Gene3D" id="3.40.190.170">
    <property type="entry name" value="Bacterial extracellular solute-binding protein, family 7"/>
    <property type="match status" value="1"/>
</dbReference>
<dbReference type="AlphaFoldDB" id="I4BY56"/>
<proteinExistence type="inferred from homology"/>
<evidence type="ECO:0000256" key="4">
    <source>
        <dbReference type="SAM" id="SignalP"/>
    </source>
</evidence>
<dbReference type="KEGG" id="amo:Anamo_1618"/>
<dbReference type="PANTHER" id="PTHR33376:SF7">
    <property type="entry name" value="C4-DICARBOXYLATE-BINDING PROTEIN DCTB"/>
    <property type="match status" value="1"/>
</dbReference>
<evidence type="ECO:0000256" key="3">
    <source>
        <dbReference type="ARBA" id="ARBA00022729"/>
    </source>
</evidence>
<evidence type="ECO:0000313" key="5">
    <source>
        <dbReference type="EMBL" id="AFM22213.1"/>
    </source>
</evidence>
<evidence type="ECO:0000313" key="6">
    <source>
        <dbReference type="Proteomes" id="UP000006061"/>
    </source>
</evidence>
<dbReference type="InterPro" id="IPR038404">
    <property type="entry name" value="TRAP_DctP_sf"/>
</dbReference>
<dbReference type="EMBL" id="CP003198">
    <property type="protein sequence ID" value="AFM22213.1"/>
    <property type="molecule type" value="Genomic_DNA"/>
</dbReference>
<dbReference type="Pfam" id="PF03480">
    <property type="entry name" value="DctP"/>
    <property type="match status" value="1"/>
</dbReference>